<dbReference type="InterPro" id="IPR050698">
    <property type="entry name" value="MBL"/>
</dbReference>
<dbReference type="InterPro" id="IPR036866">
    <property type="entry name" value="RibonucZ/Hydroxyglut_hydro"/>
</dbReference>
<dbReference type="GO" id="GO:0004534">
    <property type="term" value="F:5'-3' RNA exonuclease activity"/>
    <property type="evidence" value="ECO:0007669"/>
    <property type="project" value="TreeGrafter"/>
</dbReference>
<organism evidence="3 4">
    <name type="scientific">Edaphochlamys debaryana</name>
    <dbReference type="NCBI Taxonomy" id="47281"/>
    <lineage>
        <taxon>Eukaryota</taxon>
        <taxon>Viridiplantae</taxon>
        <taxon>Chlorophyta</taxon>
        <taxon>core chlorophytes</taxon>
        <taxon>Chlorophyceae</taxon>
        <taxon>CS clade</taxon>
        <taxon>Chlamydomonadales</taxon>
        <taxon>Chlamydomonadales incertae sedis</taxon>
        <taxon>Edaphochlamys</taxon>
    </lineage>
</organism>
<dbReference type="Pfam" id="PF00753">
    <property type="entry name" value="Lactamase_B"/>
    <property type="match status" value="1"/>
</dbReference>
<keyword evidence="4" id="KW-1185">Reference proteome</keyword>
<feature type="domain" description="Metallo-beta-lactamase" evidence="2">
    <location>
        <begin position="151"/>
        <end position="227"/>
    </location>
</feature>
<reference evidence="3" key="1">
    <citation type="journal article" date="2020" name="bioRxiv">
        <title>Comparative genomics of Chlamydomonas.</title>
        <authorList>
            <person name="Craig R.J."/>
            <person name="Hasan A.R."/>
            <person name="Ness R.W."/>
            <person name="Keightley P.D."/>
        </authorList>
    </citation>
    <scope>NUCLEOTIDE SEQUENCE</scope>
    <source>
        <strain evidence="3">CCAP 11/70</strain>
    </source>
</reference>
<accession>A0A836BR86</accession>
<dbReference type="PANTHER" id="PTHR11203">
    <property type="entry name" value="CLEAVAGE AND POLYADENYLATION SPECIFICITY FACTOR FAMILY MEMBER"/>
    <property type="match status" value="1"/>
</dbReference>
<dbReference type="InterPro" id="IPR001279">
    <property type="entry name" value="Metallo-B-lactamas"/>
</dbReference>
<feature type="region of interest" description="Disordered" evidence="1">
    <location>
        <begin position="72"/>
        <end position="97"/>
    </location>
</feature>
<gene>
    <name evidence="3" type="ORF">HYH03_015445</name>
</gene>
<name>A0A836BR86_9CHLO</name>
<dbReference type="EMBL" id="JAEHOE010000121">
    <property type="protein sequence ID" value="KAG2485862.1"/>
    <property type="molecule type" value="Genomic_DNA"/>
</dbReference>
<evidence type="ECO:0000259" key="2">
    <source>
        <dbReference type="Pfam" id="PF00753"/>
    </source>
</evidence>
<dbReference type="PANTHER" id="PTHR11203:SF11">
    <property type="entry name" value="CLEAVAGE AND POLYADENYLATION SPECIFICITY FACTOR SUBUNIT 3"/>
    <property type="match status" value="1"/>
</dbReference>
<evidence type="ECO:0000313" key="3">
    <source>
        <dbReference type="EMBL" id="KAG2485862.1"/>
    </source>
</evidence>
<dbReference type="OrthoDB" id="10249535at2759"/>
<comment type="caution">
    <text evidence="3">The sequence shown here is derived from an EMBL/GenBank/DDBJ whole genome shotgun (WGS) entry which is preliminary data.</text>
</comment>
<evidence type="ECO:0000256" key="1">
    <source>
        <dbReference type="SAM" id="MobiDB-lite"/>
    </source>
</evidence>
<dbReference type="SUPFAM" id="SSF56281">
    <property type="entry name" value="Metallo-hydrolase/oxidoreductase"/>
    <property type="match status" value="1"/>
</dbReference>
<dbReference type="GO" id="GO:0003723">
    <property type="term" value="F:RNA binding"/>
    <property type="evidence" value="ECO:0007669"/>
    <property type="project" value="TreeGrafter"/>
</dbReference>
<dbReference type="GO" id="GO:0005847">
    <property type="term" value="C:mRNA cleavage and polyadenylation specificity factor complex"/>
    <property type="evidence" value="ECO:0007669"/>
    <property type="project" value="TreeGrafter"/>
</dbReference>
<sequence length="340" mass="36221">MRGLCLPPEPPVDASRREWKAWLAAVRKLSVAEETCYLPALEAWIPALEKGGGAPSGGLLFQVPEVRALSAPELPTSPAAGGEGAAPSTASPDSYAAAAGDATEEAKMNTAVCCSLAIPLALRSATVCASEARTSLRPWLGRRSADSTRRSRDKTVMFDCGIHPAFKGMDSLPLLDEIDIDTVDVALITHFHLDHCAAVPYLLRKTRFKGRIFMTHPTEAIYRLMDTMAATADRCLLPQAVGECSTQRKHAERNKTIRTGQTPGCQFAWTSYNSEPPAAASAESAMLRARAAGDEAPVADAEWLYCSWGQTSGTARGSTSTRDEASAFGSCIRCFGGPAS</sequence>
<dbReference type="GO" id="GO:0006398">
    <property type="term" value="P:mRNA 3'-end processing by stem-loop binding and cleavage"/>
    <property type="evidence" value="ECO:0007669"/>
    <property type="project" value="TreeGrafter"/>
</dbReference>
<evidence type="ECO:0000313" key="4">
    <source>
        <dbReference type="Proteomes" id="UP000612055"/>
    </source>
</evidence>
<dbReference type="AlphaFoldDB" id="A0A836BR86"/>
<feature type="compositionally biased region" description="Low complexity" evidence="1">
    <location>
        <begin position="76"/>
        <end position="97"/>
    </location>
</feature>
<dbReference type="Proteomes" id="UP000612055">
    <property type="component" value="Unassembled WGS sequence"/>
</dbReference>
<dbReference type="GO" id="GO:0004521">
    <property type="term" value="F:RNA endonuclease activity"/>
    <property type="evidence" value="ECO:0007669"/>
    <property type="project" value="TreeGrafter"/>
</dbReference>
<protein>
    <recommendedName>
        <fullName evidence="2">Metallo-beta-lactamase domain-containing protein</fullName>
    </recommendedName>
</protein>
<proteinExistence type="predicted"/>
<dbReference type="Gene3D" id="3.60.15.10">
    <property type="entry name" value="Ribonuclease Z/Hydroxyacylglutathione hydrolase-like"/>
    <property type="match status" value="1"/>
</dbReference>